<dbReference type="Proteomes" id="UP000481858">
    <property type="component" value="Unassembled WGS sequence"/>
</dbReference>
<dbReference type="Pfam" id="PF16862">
    <property type="entry name" value="Glyco_hydro_79C"/>
    <property type="match status" value="1"/>
</dbReference>
<dbReference type="OrthoDB" id="2796951at2759"/>
<evidence type="ECO:0000259" key="4">
    <source>
        <dbReference type="Pfam" id="PF16862"/>
    </source>
</evidence>
<feature type="region of interest" description="Disordered" evidence="1">
    <location>
        <begin position="517"/>
        <end position="566"/>
    </location>
</feature>
<dbReference type="EMBL" id="WUBL01000002">
    <property type="protein sequence ID" value="KAF2973167.1"/>
    <property type="molecule type" value="Genomic_DNA"/>
</dbReference>
<proteinExistence type="predicted"/>
<dbReference type="InterPro" id="IPR017853">
    <property type="entry name" value="GH"/>
</dbReference>
<dbReference type="InterPro" id="IPR031728">
    <property type="entry name" value="GlcAase_C"/>
</dbReference>
<keyword evidence="6" id="KW-1185">Reference proteome</keyword>
<feature type="chain" id="PRO_5028899568" description="Beta-glucuronidase C-terminal domain-containing protein" evidence="3">
    <location>
        <begin position="22"/>
        <end position="890"/>
    </location>
</feature>
<dbReference type="Gene3D" id="3.20.20.80">
    <property type="entry name" value="Glycosidases"/>
    <property type="match status" value="1"/>
</dbReference>
<evidence type="ECO:0000256" key="2">
    <source>
        <dbReference type="SAM" id="Phobius"/>
    </source>
</evidence>
<protein>
    <recommendedName>
        <fullName evidence="4">Beta-glucuronidase C-terminal domain-containing protein</fullName>
    </recommendedName>
</protein>
<dbReference type="InParanoid" id="A0A7C8N178"/>
<evidence type="ECO:0000256" key="3">
    <source>
        <dbReference type="SAM" id="SignalP"/>
    </source>
</evidence>
<feature type="signal peptide" evidence="3">
    <location>
        <begin position="1"/>
        <end position="21"/>
    </location>
</feature>
<dbReference type="PANTHER" id="PTHR36183:SF3">
    <property type="entry name" value="BETA-GLUCURONIDASE C-TERMINAL DOMAIN-CONTAINING PROTEIN"/>
    <property type="match status" value="1"/>
</dbReference>
<dbReference type="InterPro" id="IPR052974">
    <property type="entry name" value="GH79_Enzymes"/>
</dbReference>
<feature type="domain" description="Beta-glucuronidase C-terminal" evidence="4">
    <location>
        <begin position="392"/>
        <end position="458"/>
    </location>
</feature>
<sequence length="890" mass="96498">MAHFLGHVLAVVVGVASTASAVTFTIPSQAHTGNYKYAPVDPAPVGISFEFFAFPSYFTNVTATTQCLSNWKDLTGVWPPIRIGGTTQDRAQYDARTAAYVVYTVSNPADAPSTLTFGSSFMTLAGQYGGSVVVGLNRGKNNIQNTIDAAKAAVNGMSNLLAIELGNEPEYYPSNGQPIAAGSWSPSIDAASQNNWAISVGSALNKRAIIQAGNSNDSPPKWGAAELIATQNSTVKQYIHNYAHHNYPGGTTTSLMSHSRISSNLHVFDADVAAALREGKQYIFGETNSVSGGGAAGVSPTFGAALWTMDYVLRATYSNISRTYFHHGTVGNCQYCFWGRYSMGAPYYGAYAATAFMANAASLTALDDGNSNYAAYVTFDSTGTPLRALLYNSDYYAGSVRAKRLSGDSAVARVDQGGKVTFGGQTFTNGDCKISGSETFETLTVSGGQATVSIKAMELMHGLIAHDALLLLALRECVRVHSTSHEALGLSRFSLNGCLGPVSAERAAVPVFKSSTSETHGQIKRVPVPVRDPASNPAPISTNTASPLATTQQTSPPVPPSTQIPPVVHRHHRPRGPIPLVSTNSHQPIPPYSNDRHEHNHYSQIPSPYSLHIVGMDSESQNRHFTLPSQMEEDIKAAVLASMPPTYRSTPMKKRKTVVHRKNIRWTSLSLCIILVIGEIPVSVLYGVEASSLFAFILGILLALWDGWRLFRLRQKFDNEIISGWHVGLEAAAFSALISLTVVVPLWTVNRSREMQLSYYEDWYSSYIVSQYFWHGIAVAIFLLTLLILHFILLIITAVEKWTKPAYLQLALPADGQPQQPPQIIVQYCPNCHSHEPRLGEDENSYLATIGDSQPQGVAPASLVKQNEATEKEVTLNEHGFYEPVGRVRT</sequence>
<feature type="transmembrane region" description="Helical" evidence="2">
    <location>
        <begin position="692"/>
        <end position="711"/>
    </location>
</feature>
<dbReference type="AlphaFoldDB" id="A0A7C8N178"/>
<organism evidence="5 6">
    <name type="scientific">Xylaria multiplex</name>
    <dbReference type="NCBI Taxonomy" id="323545"/>
    <lineage>
        <taxon>Eukaryota</taxon>
        <taxon>Fungi</taxon>
        <taxon>Dikarya</taxon>
        <taxon>Ascomycota</taxon>
        <taxon>Pezizomycotina</taxon>
        <taxon>Sordariomycetes</taxon>
        <taxon>Xylariomycetidae</taxon>
        <taxon>Xylariales</taxon>
        <taxon>Xylariaceae</taxon>
        <taxon>Xylaria</taxon>
    </lineage>
</organism>
<keyword evidence="2" id="KW-0472">Membrane</keyword>
<feature type="compositionally biased region" description="Polar residues" evidence="1">
    <location>
        <begin position="538"/>
        <end position="549"/>
    </location>
</feature>
<evidence type="ECO:0000256" key="1">
    <source>
        <dbReference type="SAM" id="MobiDB-lite"/>
    </source>
</evidence>
<keyword evidence="2" id="KW-0812">Transmembrane</keyword>
<keyword evidence="2" id="KW-1133">Transmembrane helix</keyword>
<dbReference type="PANTHER" id="PTHR36183">
    <property type="entry name" value="BETA-GLUCURONIDASE"/>
    <property type="match status" value="1"/>
</dbReference>
<evidence type="ECO:0000313" key="5">
    <source>
        <dbReference type="EMBL" id="KAF2973167.1"/>
    </source>
</evidence>
<keyword evidence="3" id="KW-0732">Signal</keyword>
<comment type="caution">
    <text evidence="5">The sequence shown here is derived from an EMBL/GenBank/DDBJ whole genome shotgun (WGS) entry which is preliminary data.</text>
</comment>
<name>A0A7C8N178_9PEZI</name>
<evidence type="ECO:0000313" key="6">
    <source>
        <dbReference type="Proteomes" id="UP000481858"/>
    </source>
</evidence>
<dbReference type="SUPFAM" id="SSF51445">
    <property type="entry name" value="(Trans)glycosidases"/>
    <property type="match status" value="1"/>
</dbReference>
<feature type="transmembrane region" description="Helical" evidence="2">
    <location>
        <begin position="723"/>
        <end position="747"/>
    </location>
</feature>
<accession>A0A7C8N178</accession>
<feature type="transmembrane region" description="Helical" evidence="2">
    <location>
        <begin position="772"/>
        <end position="799"/>
    </location>
</feature>
<reference evidence="5 6" key="1">
    <citation type="submission" date="2019-12" db="EMBL/GenBank/DDBJ databases">
        <title>Draft genome sequence of the ascomycete Xylaria multiplex DSM 110363.</title>
        <authorList>
            <person name="Buettner E."/>
            <person name="Kellner H."/>
        </authorList>
    </citation>
    <scope>NUCLEOTIDE SEQUENCE [LARGE SCALE GENOMIC DNA]</scope>
    <source>
        <strain evidence="5 6">DSM 110363</strain>
    </source>
</reference>
<gene>
    <name evidence="5" type="ORF">GQX73_g296</name>
</gene>